<accession>A0AAD4U5G4</accession>
<gene>
    <name evidence="2" type="ORF">MG293_009981</name>
</gene>
<dbReference type="AlphaFoldDB" id="A0AAD4U5G4"/>
<keyword evidence="3" id="KW-1185">Reference proteome</keyword>
<comment type="caution">
    <text evidence="2">The sequence shown here is derived from an EMBL/GenBank/DDBJ whole genome shotgun (WGS) entry which is preliminary data.</text>
</comment>
<sequence>MAQGKELDCPKNTTLIPPRGDHSIGTPDFGQEQLNGGNFLQEERSESAGALQTPLVNPGMVETSDQSDTLTGVFFITKEKESISFSFVTRLFSTFSDRKARCLSASFSASEATVRVMQTCLSRPRWQWEEVRDGGWVGGVCGSGGKGADGAVTTVPDLRFRRVKDIVTGVPRVTWEAWEVLFYPEDIFLTFTLRAEIQAAVLSSRSGNM</sequence>
<evidence type="ECO:0000313" key="3">
    <source>
        <dbReference type="Proteomes" id="UP001214576"/>
    </source>
</evidence>
<proteinExistence type="predicted"/>
<protein>
    <submittedName>
        <fullName evidence="2">Uncharacterized protein</fullName>
    </submittedName>
</protein>
<reference evidence="2" key="1">
    <citation type="submission" date="2022-03" db="EMBL/GenBank/DDBJ databases">
        <title>Genomic analyses of argali, domestic sheep and their hybrids provide insights into chromosomal evolution, heterosis and genetic basis of agronomic traits.</title>
        <authorList>
            <person name="Li M."/>
        </authorList>
    </citation>
    <scope>NUCLEOTIDE SEQUENCE</scope>
    <source>
        <strain evidence="2">CAU-MHL-2022a</strain>
        <tissue evidence="2">Skin</tissue>
    </source>
</reference>
<name>A0AAD4U5G4_OVIAM</name>
<dbReference type="EMBL" id="JAKZEL010000010">
    <property type="protein sequence ID" value="KAI4539586.1"/>
    <property type="molecule type" value="Genomic_DNA"/>
</dbReference>
<evidence type="ECO:0000313" key="2">
    <source>
        <dbReference type="EMBL" id="KAI4539586.1"/>
    </source>
</evidence>
<feature type="region of interest" description="Disordered" evidence="1">
    <location>
        <begin position="1"/>
        <end position="21"/>
    </location>
</feature>
<dbReference type="Proteomes" id="UP001214576">
    <property type="component" value="Unassembled WGS sequence"/>
</dbReference>
<organism evidence="2 3">
    <name type="scientific">Ovis ammon polii</name>
    <dbReference type="NCBI Taxonomy" id="230172"/>
    <lineage>
        <taxon>Eukaryota</taxon>
        <taxon>Metazoa</taxon>
        <taxon>Chordata</taxon>
        <taxon>Craniata</taxon>
        <taxon>Vertebrata</taxon>
        <taxon>Euteleostomi</taxon>
        <taxon>Mammalia</taxon>
        <taxon>Eutheria</taxon>
        <taxon>Laurasiatheria</taxon>
        <taxon>Artiodactyla</taxon>
        <taxon>Ruminantia</taxon>
        <taxon>Pecora</taxon>
        <taxon>Bovidae</taxon>
        <taxon>Caprinae</taxon>
        <taxon>Ovis</taxon>
    </lineage>
</organism>
<evidence type="ECO:0000256" key="1">
    <source>
        <dbReference type="SAM" id="MobiDB-lite"/>
    </source>
</evidence>